<feature type="domain" description="RNA 2-O ribose methyltransferase substrate binding" evidence="5">
    <location>
        <begin position="111"/>
        <end position="187"/>
    </location>
</feature>
<dbReference type="GO" id="GO:0005829">
    <property type="term" value="C:cytosol"/>
    <property type="evidence" value="ECO:0007669"/>
    <property type="project" value="TreeGrafter"/>
</dbReference>
<dbReference type="GO" id="GO:0006396">
    <property type="term" value="P:RNA processing"/>
    <property type="evidence" value="ECO:0007669"/>
    <property type="project" value="InterPro"/>
</dbReference>
<comment type="similarity">
    <text evidence="1">Belongs to the class IV-like SAM-binding methyltransferase superfamily. RNA methyltransferase TrmH family.</text>
</comment>
<dbReference type="InterPro" id="IPR001537">
    <property type="entry name" value="SpoU_MeTrfase"/>
</dbReference>
<dbReference type="HOGENOM" id="CLU_021322_0_0_3"/>
<evidence type="ECO:0000313" key="7">
    <source>
        <dbReference type="Proteomes" id="UP000001589"/>
    </source>
</evidence>
<dbReference type="PANTHER" id="PTHR46429:SF1">
    <property type="entry name" value="23S RRNA (GUANOSINE-2'-O-)-METHYLTRANSFERASE RLMB"/>
    <property type="match status" value="1"/>
</dbReference>
<dbReference type="FunFam" id="3.40.1280.10:FF:000008">
    <property type="entry name" value="Group 3 RNA methyltransferase TrmH"/>
    <property type="match status" value="1"/>
</dbReference>
<dbReference type="RefSeq" id="WP_011820339.1">
    <property type="nucleotide sequence ID" value="NC_008817.1"/>
</dbReference>
<dbReference type="SUPFAM" id="SSF55315">
    <property type="entry name" value="L30e-like"/>
    <property type="match status" value="1"/>
</dbReference>
<dbReference type="GeneID" id="60201855"/>
<dbReference type="InterPro" id="IPR029064">
    <property type="entry name" value="Ribosomal_eL30-like_sf"/>
</dbReference>
<sequence length="349" mass="38797">MKNFSKNNYSRKNNDKYSRRSQSKNREKSNDFKGERFNSIKNNTFERTNLKKSDDFKGNEYNILRSKAKSRNNFIQPKRKISTNNTKAEKYAENSSKNLLINTNVKTFDDWIWGKHSVFATLNTERPINRIWCTSEIFSSEKFFLLLKDLKSKGVLVEEVSWSRLSQLTSGAVHQGVALQLATSQTLSLDKLIGITKSKSNNPIFVALDGITDPHNLGAIIRSAEAFDCKGIIIPQRRSAGLTGTVAKVAAGALEHIPVSRVVNLNRAIDELKKNGFLIVGLSGDGQIPISKFDQKAPIVVVVGAENKGISLLTQKKCDYLLKIPLRGKTSSLNASVAAAISLCYLSNI</sequence>
<dbReference type="STRING" id="167542.P9515_10311"/>
<dbReference type="NCBIfam" id="TIGR00186">
    <property type="entry name" value="rRNA_methyl_3"/>
    <property type="match status" value="1"/>
</dbReference>
<gene>
    <name evidence="6" type="ordered locus">P9515_10311</name>
</gene>
<dbReference type="AlphaFoldDB" id="A2BWS7"/>
<dbReference type="Proteomes" id="UP000001589">
    <property type="component" value="Chromosome"/>
</dbReference>
<dbReference type="OrthoDB" id="9794400at2"/>
<dbReference type="GO" id="GO:0008173">
    <property type="term" value="F:RNA methyltransferase activity"/>
    <property type="evidence" value="ECO:0007669"/>
    <property type="project" value="InterPro"/>
</dbReference>
<feature type="compositionally biased region" description="Polar residues" evidence="4">
    <location>
        <begin position="1"/>
        <end position="11"/>
    </location>
</feature>
<dbReference type="Pfam" id="PF08032">
    <property type="entry name" value="SpoU_sub_bind"/>
    <property type="match status" value="1"/>
</dbReference>
<name>A2BWS7_PROM5</name>
<evidence type="ECO:0000256" key="1">
    <source>
        <dbReference type="ARBA" id="ARBA00007228"/>
    </source>
</evidence>
<dbReference type="EMBL" id="CP000552">
    <property type="protein sequence ID" value="ABM72238.1"/>
    <property type="molecule type" value="Genomic_DNA"/>
</dbReference>
<protein>
    <submittedName>
        <fullName evidence="6">RNA methyltransferase TrmH, group 3</fullName>
    </submittedName>
</protein>
<evidence type="ECO:0000256" key="2">
    <source>
        <dbReference type="ARBA" id="ARBA00022603"/>
    </source>
</evidence>
<feature type="region of interest" description="Disordered" evidence="4">
    <location>
        <begin position="1"/>
        <end position="40"/>
    </location>
</feature>
<keyword evidence="3 6" id="KW-0808">Transferase</keyword>
<accession>A2BWS7</accession>
<evidence type="ECO:0000256" key="3">
    <source>
        <dbReference type="ARBA" id="ARBA00022679"/>
    </source>
</evidence>
<dbReference type="SMART" id="SM00967">
    <property type="entry name" value="SpoU_sub_bind"/>
    <property type="match status" value="1"/>
</dbReference>
<dbReference type="GO" id="GO:0003723">
    <property type="term" value="F:RNA binding"/>
    <property type="evidence" value="ECO:0007669"/>
    <property type="project" value="InterPro"/>
</dbReference>
<feature type="compositionally biased region" description="Basic and acidic residues" evidence="4">
    <location>
        <begin position="12"/>
        <end position="38"/>
    </location>
</feature>
<keyword evidence="2 6" id="KW-0489">Methyltransferase</keyword>
<dbReference type="Gene3D" id="3.40.1280.10">
    <property type="match status" value="1"/>
</dbReference>
<dbReference type="GO" id="GO:0032259">
    <property type="term" value="P:methylation"/>
    <property type="evidence" value="ECO:0007669"/>
    <property type="project" value="UniProtKB-KW"/>
</dbReference>
<dbReference type="InterPro" id="IPR029028">
    <property type="entry name" value="Alpha/beta_knot_MTases"/>
</dbReference>
<proteinExistence type="inferred from homology"/>
<dbReference type="InterPro" id="IPR013123">
    <property type="entry name" value="SpoU_subst-bd"/>
</dbReference>
<reference evidence="6 7" key="1">
    <citation type="journal article" date="2007" name="PLoS Genet.">
        <title>Patterns and implications of gene gain and loss in the evolution of Prochlorococcus.</title>
        <authorList>
            <person name="Kettler G.C."/>
            <person name="Martiny A.C."/>
            <person name="Huang K."/>
            <person name="Zucker J."/>
            <person name="Coleman M.L."/>
            <person name="Rodrigue S."/>
            <person name="Chen F."/>
            <person name="Lapidus A."/>
            <person name="Ferriera S."/>
            <person name="Johnson J."/>
            <person name="Steglich C."/>
            <person name="Church G.M."/>
            <person name="Richardson P."/>
            <person name="Chisholm S.W."/>
        </authorList>
    </citation>
    <scope>NUCLEOTIDE SEQUENCE [LARGE SCALE GENOMIC DNA]</scope>
    <source>
        <strain evidence="6 7">MIT 9515</strain>
    </source>
</reference>
<evidence type="ECO:0000313" key="6">
    <source>
        <dbReference type="EMBL" id="ABM72238.1"/>
    </source>
</evidence>
<dbReference type="Pfam" id="PF00588">
    <property type="entry name" value="SpoU_methylase"/>
    <property type="match status" value="1"/>
</dbReference>
<dbReference type="InterPro" id="IPR004441">
    <property type="entry name" value="rRNA_MeTrfase_TrmH"/>
</dbReference>
<evidence type="ECO:0000259" key="5">
    <source>
        <dbReference type="SMART" id="SM00967"/>
    </source>
</evidence>
<dbReference type="InterPro" id="IPR029026">
    <property type="entry name" value="tRNA_m1G_MTases_N"/>
</dbReference>
<dbReference type="PANTHER" id="PTHR46429">
    <property type="entry name" value="23S RRNA (GUANOSINE-2'-O-)-METHYLTRANSFERASE RLMB"/>
    <property type="match status" value="1"/>
</dbReference>
<dbReference type="eggNOG" id="COG0566">
    <property type="taxonomic scope" value="Bacteria"/>
</dbReference>
<dbReference type="Gene3D" id="3.30.1330.30">
    <property type="match status" value="1"/>
</dbReference>
<dbReference type="SUPFAM" id="SSF75217">
    <property type="entry name" value="alpha/beta knot"/>
    <property type="match status" value="1"/>
</dbReference>
<dbReference type="CDD" id="cd18103">
    <property type="entry name" value="SpoU-like_RlmB"/>
    <property type="match status" value="1"/>
</dbReference>
<dbReference type="KEGG" id="pmc:P9515_10311"/>
<evidence type="ECO:0000256" key="4">
    <source>
        <dbReference type="SAM" id="MobiDB-lite"/>
    </source>
</evidence>
<organism evidence="6 7">
    <name type="scientific">Prochlorococcus marinus (strain MIT 9515)</name>
    <dbReference type="NCBI Taxonomy" id="167542"/>
    <lineage>
        <taxon>Bacteria</taxon>
        <taxon>Bacillati</taxon>
        <taxon>Cyanobacteriota</taxon>
        <taxon>Cyanophyceae</taxon>
        <taxon>Synechococcales</taxon>
        <taxon>Prochlorococcaceae</taxon>
        <taxon>Prochlorococcus</taxon>
    </lineage>
</organism>